<feature type="transmembrane region" description="Helical" evidence="6">
    <location>
        <begin position="47"/>
        <end position="70"/>
    </location>
</feature>
<evidence type="ECO:0000256" key="2">
    <source>
        <dbReference type="ARBA" id="ARBA00022475"/>
    </source>
</evidence>
<dbReference type="RefSeq" id="WP_035581689.1">
    <property type="nucleotide sequence ID" value="NZ_ARYJ01000005.1"/>
</dbReference>
<keyword evidence="4 6" id="KW-1133">Transmembrane helix</keyword>
<comment type="caution">
    <text evidence="7">The sequence shown here is derived from an EMBL/GenBank/DDBJ whole genome shotgun (WGS) entry which is preliminary data.</text>
</comment>
<dbReference type="GO" id="GO:0015171">
    <property type="term" value="F:amino acid transmembrane transporter activity"/>
    <property type="evidence" value="ECO:0007669"/>
    <property type="project" value="TreeGrafter"/>
</dbReference>
<sequence>MPADFLSLYLPNLLLILSVFIVGAASPGPATLMIMNVSAREGRAAGVMLSLGIVTGSVFWACVAALGFVAALKTSILFFTAMKMAGGLYLLFLAFRAFRSASRKPAAGVTEATPVTISHSLQYLRGLLLHLTNPKAPLVWMATLSVGAATTAPPVFLFTAVALCALAGTGVFVGYACLFSTRSAVAAYRKMRRPFDLVIGTLFGAAGIKLLTLKSA</sequence>
<protein>
    <submittedName>
        <fullName evidence="7">Putative amino-acid efflux transporter</fullName>
    </submittedName>
</protein>
<evidence type="ECO:0000313" key="8">
    <source>
        <dbReference type="Proteomes" id="UP000024816"/>
    </source>
</evidence>
<dbReference type="GO" id="GO:0005886">
    <property type="term" value="C:plasma membrane"/>
    <property type="evidence" value="ECO:0007669"/>
    <property type="project" value="UniProtKB-SubCell"/>
</dbReference>
<dbReference type="Pfam" id="PF01810">
    <property type="entry name" value="LysE"/>
    <property type="match status" value="1"/>
</dbReference>
<dbReference type="PANTHER" id="PTHR30086">
    <property type="entry name" value="ARGININE EXPORTER PROTEIN ARGO"/>
    <property type="match status" value="1"/>
</dbReference>
<feature type="transmembrane region" description="Helical" evidence="6">
    <location>
        <begin position="12"/>
        <end position="35"/>
    </location>
</feature>
<evidence type="ECO:0000256" key="3">
    <source>
        <dbReference type="ARBA" id="ARBA00022692"/>
    </source>
</evidence>
<keyword evidence="3 6" id="KW-0812">Transmembrane</keyword>
<keyword evidence="5 6" id="KW-0472">Membrane</keyword>
<comment type="subcellular location">
    <subcellularLocation>
        <location evidence="1">Cell membrane</location>
        <topology evidence="1">Multi-pass membrane protein</topology>
    </subcellularLocation>
</comment>
<dbReference type="AlphaFoldDB" id="A0A059FDT6"/>
<dbReference type="Proteomes" id="UP000024816">
    <property type="component" value="Unassembled WGS sequence"/>
</dbReference>
<reference evidence="7 8" key="1">
    <citation type="journal article" date="2014" name="Antonie Van Leeuwenhoek">
        <title>Hyphomonas beringensis sp. nov. and Hyphomonas chukchiensis sp. nov., isolated from surface seawater of the Bering Sea and Chukchi Sea.</title>
        <authorList>
            <person name="Li C."/>
            <person name="Lai Q."/>
            <person name="Li G."/>
            <person name="Dong C."/>
            <person name="Wang J."/>
            <person name="Liao Y."/>
            <person name="Shao Z."/>
        </authorList>
    </citation>
    <scope>NUCLEOTIDE SEQUENCE [LARGE SCALE GENOMIC DNA]</scope>
    <source>
        <strain evidence="7 8">VP2</strain>
    </source>
</reference>
<proteinExistence type="predicted"/>
<evidence type="ECO:0000313" key="7">
    <source>
        <dbReference type="EMBL" id="KCZ88757.1"/>
    </source>
</evidence>
<evidence type="ECO:0000256" key="4">
    <source>
        <dbReference type="ARBA" id="ARBA00022989"/>
    </source>
</evidence>
<evidence type="ECO:0000256" key="5">
    <source>
        <dbReference type="ARBA" id="ARBA00023136"/>
    </source>
</evidence>
<name>A0A059FDT6_9PROT</name>
<dbReference type="OrthoDB" id="7659099at2"/>
<dbReference type="EMBL" id="ARYJ01000005">
    <property type="protein sequence ID" value="KCZ88757.1"/>
    <property type="molecule type" value="Genomic_DNA"/>
</dbReference>
<dbReference type="eggNOG" id="COG1280">
    <property type="taxonomic scope" value="Bacteria"/>
</dbReference>
<dbReference type="PANTHER" id="PTHR30086:SF21">
    <property type="entry name" value="TRANSPORT PROTEIN"/>
    <property type="match status" value="1"/>
</dbReference>
<dbReference type="PATRIC" id="fig|1280952.3.peg.2062"/>
<organism evidence="7 8">
    <name type="scientific">Hyphomonas jannaschiana VP2</name>
    <dbReference type="NCBI Taxonomy" id="1280952"/>
    <lineage>
        <taxon>Bacteria</taxon>
        <taxon>Pseudomonadati</taxon>
        <taxon>Pseudomonadota</taxon>
        <taxon>Alphaproteobacteria</taxon>
        <taxon>Hyphomonadales</taxon>
        <taxon>Hyphomonadaceae</taxon>
        <taxon>Hyphomonas</taxon>
    </lineage>
</organism>
<evidence type="ECO:0000256" key="6">
    <source>
        <dbReference type="SAM" id="Phobius"/>
    </source>
</evidence>
<feature type="transmembrane region" description="Helical" evidence="6">
    <location>
        <begin position="155"/>
        <end position="175"/>
    </location>
</feature>
<feature type="transmembrane region" description="Helical" evidence="6">
    <location>
        <begin position="76"/>
        <end position="95"/>
    </location>
</feature>
<gene>
    <name evidence="7" type="ORF">HJA_10319</name>
</gene>
<keyword evidence="2" id="KW-1003">Cell membrane</keyword>
<dbReference type="STRING" id="1280952.HJA_10319"/>
<accession>A0A059FDT6</accession>
<keyword evidence="8" id="KW-1185">Reference proteome</keyword>
<dbReference type="InterPro" id="IPR001123">
    <property type="entry name" value="LeuE-type"/>
</dbReference>
<evidence type="ECO:0000256" key="1">
    <source>
        <dbReference type="ARBA" id="ARBA00004651"/>
    </source>
</evidence>